<name>A0A2P6MYK8_9EUKA</name>
<dbReference type="EMBL" id="MDYQ01000302">
    <property type="protein sequence ID" value="PRP76768.1"/>
    <property type="molecule type" value="Genomic_DNA"/>
</dbReference>
<evidence type="ECO:0000313" key="2">
    <source>
        <dbReference type="Proteomes" id="UP000241769"/>
    </source>
</evidence>
<accession>A0A2P6MYK8</accession>
<comment type="caution">
    <text evidence="1">The sequence shown here is derived from an EMBL/GenBank/DDBJ whole genome shotgun (WGS) entry which is preliminary data.</text>
</comment>
<dbReference type="InParanoid" id="A0A2P6MYK8"/>
<dbReference type="AlphaFoldDB" id="A0A2P6MYK8"/>
<sequence>MRETVALLTYQGISPTSQTELKKLCCIMVWNKKQVLDLLMRKILGPVMGFDVELPNRCHWAVKEPCTPVAQRISQQNERGHEKLKDTTRPLAPINAITLDCACIY</sequence>
<reference evidence="1 2" key="1">
    <citation type="journal article" date="2018" name="Genome Biol. Evol.">
        <title>Multiple Roots of Fruiting Body Formation in Amoebozoa.</title>
        <authorList>
            <person name="Hillmann F."/>
            <person name="Forbes G."/>
            <person name="Novohradska S."/>
            <person name="Ferling I."/>
            <person name="Riege K."/>
            <person name="Groth M."/>
            <person name="Westermann M."/>
            <person name="Marz M."/>
            <person name="Spaller T."/>
            <person name="Winckler T."/>
            <person name="Schaap P."/>
            <person name="Glockner G."/>
        </authorList>
    </citation>
    <scope>NUCLEOTIDE SEQUENCE [LARGE SCALE GENOMIC DNA]</scope>
    <source>
        <strain evidence="1 2">Jena</strain>
    </source>
</reference>
<evidence type="ECO:0000313" key="1">
    <source>
        <dbReference type="EMBL" id="PRP76768.1"/>
    </source>
</evidence>
<dbReference type="Proteomes" id="UP000241769">
    <property type="component" value="Unassembled WGS sequence"/>
</dbReference>
<gene>
    <name evidence="1" type="ORF">PROFUN_14781</name>
</gene>
<keyword evidence="2" id="KW-1185">Reference proteome</keyword>
<protein>
    <submittedName>
        <fullName evidence="1">Uncharacterized protein</fullName>
    </submittedName>
</protein>
<proteinExistence type="predicted"/>
<organism evidence="1 2">
    <name type="scientific">Planoprotostelium fungivorum</name>
    <dbReference type="NCBI Taxonomy" id="1890364"/>
    <lineage>
        <taxon>Eukaryota</taxon>
        <taxon>Amoebozoa</taxon>
        <taxon>Evosea</taxon>
        <taxon>Variosea</taxon>
        <taxon>Cavosteliida</taxon>
        <taxon>Cavosteliaceae</taxon>
        <taxon>Planoprotostelium</taxon>
    </lineage>
</organism>